<proteinExistence type="predicted"/>
<dbReference type="InterPro" id="IPR013229">
    <property type="entry name" value="PEGA"/>
</dbReference>
<name>A0ABP7Y5I0_9SPHI</name>
<dbReference type="RefSeq" id="WP_344672642.1">
    <property type="nucleotide sequence ID" value="NZ_BAAAZI010000001.1"/>
</dbReference>
<keyword evidence="3" id="KW-1185">Reference proteome</keyword>
<evidence type="ECO:0000259" key="1">
    <source>
        <dbReference type="Pfam" id="PF08308"/>
    </source>
</evidence>
<reference evidence="3" key="1">
    <citation type="journal article" date="2019" name="Int. J. Syst. Evol. Microbiol.">
        <title>The Global Catalogue of Microorganisms (GCM) 10K type strain sequencing project: providing services to taxonomists for standard genome sequencing and annotation.</title>
        <authorList>
            <consortium name="The Broad Institute Genomics Platform"/>
            <consortium name="The Broad Institute Genome Sequencing Center for Infectious Disease"/>
            <person name="Wu L."/>
            <person name="Ma J."/>
        </authorList>
    </citation>
    <scope>NUCLEOTIDE SEQUENCE [LARGE SCALE GENOMIC DNA]</scope>
    <source>
        <strain evidence="3">JCM 16704</strain>
    </source>
</reference>
<dbReference type="Pfam" id="PF08308">
    <property type="entry name" value="PEGA"/>
    <property type="match status" value="1"/>
</dbReference>
<accession>A0ABP7Y5I0</accession>
<dbReference type="PROSITE" id="PS51257">
    <property type="entry name" value="PROKAR_LIPOPROTEIN"/>
    <property type="match status" value="1"/>
</dbReference>
<organism evidence="2 3">
    <name type="scientific">Sphingobacterium kyonggiense</name>
    <dbReference type="NCBI Taxonomy" id="714075"/>
    <lineage>
        <taxon>Bacteria</taxon>
        <taxon>Pseudomonadati</taxon>
        <taxon>Bacteroidota</taxon>
        <taxon>Sphingobacteriia</taxon>
        <taxon>Sphingobacteriales</taxon>
        <taxon>Sphingobacteriaceae</taxon>
        <taxon>Sphingobacterium</taxon>
    </lineage>
</organism>
<sequence>MKKALIILLAVQVLILSSCGTIFSGTKQSVQIRTFTEGANVEVDGVDRGVTPLTLDLKRGFKSPVITLSKEGYQKQEFYPELTFNNVSLLNLFGMFGFVIDAATGAIMKYDPKFYEVNLKEESKQSNL</sequence>
<evidence type="ECO:0000313" key="3">
    <source>
        <dbReference type="Proteomes" id="UP001500101"/>
    </source>
</evidence>
<comment type="caution">
    <text evidence="2">The sequence shown here is derived from an EMBL/GenBank/DDBJ whole genome shotgun (WGS) entry which is preliminary data.</text>
</comment>
<dbReference type="Proteomes" id="UP001500101">
    <property type="component" value="Unassembled WGS sequence"/>
</dbReference>
<protein>
    <recommendedName>
        <fullName evidence="1">PEGA domain-containing protein</fullName>
    </recommendedName>
</protein>
<evidence type="ECO:0000313" key="2">
    <source>
        <dbReference type="EMBL" id="GAA4130771.1"/>
    </source>
</evidence>
<feature type="domain" description="PEGA" evidence="1">
    <location>
        <begin position="29"/>
        <end position="75"/>
    </location>
</feature>
<gene>
    <name evidence="2" type="ORF">GCM10022216_00140</name>
</gene>
<dbReference type="EMBL" id="BAAAZI010000001">
    <property type="protein sequence ID" value="GAA4130771.1"/>
    <property type="molecule type" value="Genomic_DNA"/>
</dbReference>